<dbReference type="InParanoid" id="A0A2K1QN00"/>
<feature type="domain" description="4'-phosphopantetheinyl transferase" evidence="3">
    <location>
        <begin position="19"/>
        <end position="91"/>
    </location>
</feature>
<dbReference type="OrthoDB" id="15433at2759"/>
<dbReference type="InterPro" id="IPR008278">
    <property type="entry name" value="4-PPantetheinyl_Trfase_dom"/>
</dbReference>
<gene>
    <name evidence="4" type="ORF">CAC42_6320</name>
</gene>
<feature type="region of interest" description="Disordered" evidence="2">
    <location>
        <begin position="104"/>
        <end position="133"/>
    </location>
</feature>
<comment type="caution">
    <text evidence="4">The sequence shown here is derived from an EMBL/GenBank/DDBJ whole genome shotgun (WGS) entry which is preliminary data.</text>
</comment>
<evidence type="ECO:0000313" key="4">
    <source>
        <dbReference type="EMBL" id="PNS16213.1"/>
    </source>
</evidence>
<dbReference type="Gene3D" id="3.90.470.20">
    <property type="entry name" value="4'-phosphopantetheinyl transferase domain"/>
    <property type="match status" value="1"/>
</dbReference>
<dbReference type="InterPro" id="IPR037143">
    <property type="entry name" value="4-PPantetheinyl_Trfase_dom_sf"/>
</dbReference>
<proteinExistence type="predicted"/>
<protein>
    <recommendedName>
        <fullName evidence="3">4'-phosphopantetheinyl transferase domain-containing protein</fullName>
    </recommendedName>
</protein>
<dbReference type="Pfam" id="PF01648">
    <property type="entry name" value="ACPS"/>
    <property type="match status" value="1"/>
</dbReference>
<evidence type="ECO:0000313" key="5">
    <source>
        <dbReference type="Proteomes" id="UP000243797"/>
    </source>
</evidence>
<sequence length="185" mass="20933">MVRMYRLKQMCSTSTDAYRRFLKKIFTFKELMAIQRGGRLDGAARYQFLASRWAAKEAVIKAFTLRRIYMRDIEIYTRPSGAPFAVVLDARDATPADVLEAELAKHDNKAGHTGQDPVTQSRRDRGQPEDLESETLINKKPRYPPAQSALVAEPETLEVEGQYVDVSITHDGDYCVAVAMARTNM</sequence>
<dbReference type="GO" id="GO:0008897">
    <property type="term" value="F:holo-[acyl-carrier-protein] synthase activity"/>
    <property type="evidence" value="ECO:0007669"/>
    <property type="project" value="InterPro"/>
</dbReference>
<dbReference type="EMBL" id="NKHZ01000058">
    <property type="protein sequence ID" value="PNS16213.1"/>
    <property type="molecule type" value="Genomic_DNA"/>
</dbReference>
<reference evidence="4 5" key="1">
    <citation type="submission" date="2017-06" db="EMBL/GenBank/DDBJ databases">
        <title>Draft genome sequence of a variant of Elsinoe murrayae.</title>
        <authorList>
            <person name="Cheng Q."/>
        </authorList>
    </citation>
    <scope>NUCLEOTIDE SEQUENCE [LARGE SCALE GENOMIC DNA]</scope>
    <source>
        <strain evidence="4 5">CQ-2017a</strain>
    </source>
</reference>
<dbReference type="GO" id="GO:0000287">
    <property type="term" value="F:magnesium ion binding"/>
    <property type="evidence" value="ECO:0007669"/>
    <property type="project" value="InterPro"/>
</dbReference>
<accession>A0A2K1QN00</accession>
<organism evidence="4 5">
    <name type="scientific">Sphaceloma murrayae</name>
    <dbReference type="NCBI Taxonomy" id="2082308"/>
    <lineage>
        <taxon>Eukaryota</taxon>
        <taxon>Fungi</taxon>
        <taxon>Dikarya</taxon>
        <taxon>Ascomycota</taxon>
        <taxon>Pezizomycotina</taxon>
        <taxon>Dothideomycetes</taxon>
        <taxon>Dothideomycetidae</taxon>
        <taxon>Myriangiales</taxon>
        <taxon>Elsinoaceae</taxon>
        <taxon>Sphaceloma</taxon>
    </lineage>
</organism>
<dbReference type="Proteomes" id="UP000243797">
    <property type="component" value="Unassembled WGS sequence"/>
</dbReference>
<name>A0A2K1QN00_9PEZI</name>
<dbReference type="AlphaFoldDB" id="A0A2K1QN00"/>
<evidence type="ECO:0000256" key="2">
    <source>
        <dbReference type="SAM" id="MobiDB-lite"/>
    </source>
</evidence>
<keyword evidence="1" id="KW-0808">Transferase</keyword>
<dbReference type="STRING" id="2082308.A0A2K1QN00"/>
<evidence type="ECO:0000259" key="3">
    <source>
        <dbReference type="Pfam" id="PF01648"/>
    </source>
</evidence>
<keyword evidence="5" id="KW-1185">Reference proteome</keyword>
<dbReference type="SUPFAM" id="SSF56214">
    <property type="entry name" value="4'-phosphopantetheinyl transferase"/>
    <property type="match status" value="1"/>
</dbReference>
<evidence type="ECO:0000256" key="1">
    <source>
        <dbReference type="ARBA" id="ARBA00022679"/>
    </source>
</evidence>